<dbReference type="EMBL" id="CP003349">
    <property type="protein sequence ID" value="AFD06700.1"/>
    <property type="molecule type" value="Genomic_DNA"/>
</dbReference>
<proteinExistence type="predicted"/>
<dbReference type="Proteomes" id="UP000007590">
    <property type="component" value="Chromosome"/>
</dbReference>
<evidence type="ECO:0000313" key="2">
    <source>
        <dbReference type="Proteomes" id="UP000007590"/>
    </source>
</evidence>
<sequence>MEGYWSDYYFSYITYEGLTGKKEVVPNGIASRFVEGKASDSTPDARVFSINVSYALGGGYSFELGLIVDRQGNSKWFTSHGPTIGLGSGIGGNMKEVRALKGHTFNINKDYEGYSSGYSGGVGVGYEYSGNRTNPSYENSDWNLGGENYTQRGYSYGYGADFGLMWSRTFTSFFR</sequence>
<dbReference type="KEGG" id="scn:Solca_1633"/>
<protein>
    <submittedName>
        <fullName evidence="1">Uncharacterized protein</fullName>
    </submittedName>
</protein>
<reference evidence="1" key="1">
    <citation type="submission" date="2012-02" db="EMBL/GenBank/DDBJ databases">
        <title>The complete genome of Solitalea canadensis DSM 3403.</title>
        <authorList>
            <consortium name="US DOE Joint Genome Institute (JGI-PGF)"/>
            <person name="Lucas S."/>
            <person name="Copeland A."/>
            <person name="Lapidus A."/>
            <person name="Glavina del Rio T."/>
            <person name="Dalin E."/>
            <person name="Tice H."/>
            <person name="Bruce D."/>
            <person name="Goodwin L."/>
            <person name="Pitluck S."/>
            <person name="Peters L."/>
            <person name="Ovchinnikova G."/>
            <person name="Lu M."/>
            <person name="Kyrpides N."/>
            <person name="Mavromatis K."/>
            <person name="Ivanova N."/>
            <person name="Brettin T."/>
            <person name="Detter J.C."/>
            <person name="Han C."/>
            <person name="Larimer F."/>
            <person name="Land M."/>
            <person name="Hauser L."/>
            <person name="Markowitz V."/>
            <person name="Cheng J.-F."/>
            <person name="Hugenholtz P."/>
            <person name="Woyke T."/>
            <person name="Wu D."/>
            <person name="Spring S."/>
            <person name="Schroeder M."/>
            <person name="Kopitz M."/>
            <person name="Brambilla E."/>
            <person name="Klenk H.-P."/>
            <person name="Eisen J.A."/>
        </authorList>
    </citation>
    <scope>NUCLEOTIDE SEQUENCE</scope>
    <source>
        <strain evidence="1">DSM 3403</strain>
    </source>
</reference>
<organism evidence="1 2">
    <name type="scientific">Solitalea canadensis (strain ATCC 29591 / DSM 3403 / JCM 21819 / LMG 8368 / NBRC 15130 / NCIMB 12057 / USAM 9D)</name>
    <name type="common">Flexibacter canadensis</name>
    <dbReference type="NCBI Taxonomy" id="929556"/>
    <lineage>
        <taxon>Bacteria</taxon>
        <taxon>Pseudomonadati</taxon>
        <taxon>Bacteroidota</taxon>
        <taxon>Sphingobacteriia</taxon>
        <taxon>Sphingobacteriales</taxon>
        <taxon>Sphingobacteriaceae</taxon>
        <taxon>Solitalea</taxon>
    </lineage>
</organism>
<dbReference type="AlphaFoldDB" id="H8KVS7"/>
<gene>
    <name evidence="1" type="ordered locus">Solca_1633</name>
</gene>
<name>H8KVS7_SOLCM</name>
<dbReference type="RefSeq" id="WP_014679927.1">
    <property type="nucleotide sequence ID" value="NC_017770.1"/>
</dbReference>
<keyword evidence="2" id="KW-1185">Reference proteome</keyword>
<dbReference type="HOGENOM" id="CLU_1531545_0_0_10"/>
<accession>H8KVS7</accession>
<evidence type="ECO:0000313" key="1">
    <source>
        <dbReference type="EMBL" id="AFD06700.1"/>
    </source>
</evidence>